<name>A0A3B1BQC6_9ZZZZ</name>
<accession>A0A3B1BQC6</accession>
<feature type="transmembrane region" description="Helical" evidence="7">
    <location>
        <begin position="193"/>
        <end position="209"/>
    </location>
</feature>
<protein>
    <submittedName>
        <fullName evidence="9">Sulfite reduction-associated complex DsrMKJOP protein DsrM (= HmeC)</fullName>
    </submittedName>
</protein>
<dbReference type="GO" id="GO:0005886">
    <property type="term" value="C:plasma membrane"/>
    <property type="evidence" value="ECO:0007669"/>
    <property type="project" value="UniProtKB-SubCell"/>
</dbReference>
<evidence type="ECO:0000256" key="6">
    <source>
        <dbReference type="ARBA" id="ARBA00023136"/>
    </source>
</evidence>
<evidence type="ECO:0000256" key="5">
    <source>
        <dbReference type="ARBA" id="ARBA00023002"/>
    </source>
</evidence>
<evidence type="ECO:0000256" key="4">
    <source>
        <dbReference type="ARBA" id="ARBA00022989"/>
    </source>
</evidence>
<keyword evidence="2" id="KW-1003">Cell membrane</keyword>
<dbReference type="Pfam" id="PF02665">
    <property type="entry name" value="Nitrate_red_gam"/>
    <property type="match status" value="1"/>
</dbReference>
<reference evidence="9" key="1">
    <citation type="submission" date="2018-06" db="EMBL/GenBank/DDBJ databases">
        <authorList>
            <person name="Zhirakovskaya E."/>
        </authorList>
    </citation>
    <scope>NUCLEOTIDE SEQUENCE</scope>
</reference>
<evidence type="ECO:0000259" key="8">
    <source>
        <dbReference type="Pfam" id="PF02665"/>
    </source>
</evidence>
<gene>
    <name evidence="9" type="ORF">MNBD_NITROSPINAE04-128</name>
</gene>
<feature type="transmembrane region" description="Helical" evidence="7">
    <location>
        <begin position="6"/>
        <end position="28"/>
    </location>
</feature>
<evidence type="ECO:0000313" key="9">
    <source>
        <dbReference type="EMBL" id="VAX20149.1"/>
    </source>
</evidence>
<dbReference type="SUPFAM" id="SSF103501">
    <property type="entry name" value="Respiratory nitrate reductase 1 gamma chain"/>
    <property type="match status" value="1"/>
</dbReference>
<evidence type="ECO:0000256" key="7">
    <source>
        <dbReference type="SAM" id="Phobius"/>
    </source>
</evidence>
<dbReference type="InterPro" id="IPR036197">
    <property type="entry name" value="NarG-like_sf"/>
</dbReference>
<keyword evidence="3 7" id="KW-0812">Transmembrane</keyword>
<evidence type="ECO:0000256" key="2">
    <source>
        <dbReference type="ARBA" id="ARBA00022475"/>
    </source>
</evidence>
<sequence>MGGLSALSFVYIALCYIATAVFIIGFIAKIYKYASTPAPLKIPTTPAPTTRVGVVARLAGEVIFFTSLFKGNKWTWLGGYVFHAALALVLLRHLRYFLVPVPELVALAGPPGVWAGVIMVAALAYLFFRRMSVDRTAYISALADYFVLSLIGLIGVTGLLMKFVIRADVAAVKGFIMGIVTFSPVQIPADPMFIIHLSLVLILMVYFPFSKLMHMGGIFFSPTRNQVDDPRERRHVNPWAAQ</sequence>
<dbReference type="InterPro" id="IPR023234">
    <property type="entry name" value="NarG-like_domain"/>
</dbReference>
<evidence type="ECO:0000256" key="1">
    <source>
        <dbReference type="ARBA" id="ARBA00004651"/>
    </source>
</evidence>
<proteinExistence type="predicted"/>
<keyword evidence="6 7" id="KW-0472">Membrane</keyword>
<feature type="transmembrane region" description="Helical" evidence="7">
    <location>
        <begin position="138"/>
        <end position="160"/>
    </location>
</feature>
<feature type="transmembrane region" description="Helical" evidence="7">
    <location>
        <begin position="104"/>
        <end position="126"/>
    </location>
</feature>
<comment type="subcellular location">
    <subcellularLocation>
        <location evidence="1">Cell membrane</location>
        <topology evidence="1">Multi-pass membrane protein</topology>
    </subcellularLocation>
</comment>
<dbReference type="Gene3D" id="1.20.950.20">
    <property type="entry name" value="Transmembrane di-heme cytochromes, Chain C"/>
    <property type="match status" value="1"/>
</dbReference>
<keyword evidence="5" id="KW-0560">Oxidoreductase</keyword>
<feature type="transmembrane region" description="Helical" evidence="7">
    <location>
        <begin position="74"/>
        <end position="92"/>
    </location>
</feature>
<dbReference type="GO" id="GO:0016491">
    <property type="term" value="F:oxidoreductase activity"/>
    <property type="evidence" value="ECO:0007669"/>
    <property type="project" value="UniProtKB-KW"/>
</dbReference>
<keyword evidence="4 7" id="KW-1133">Transmembrane helix</keyword>
<evidence type="ECO:0000256" key="3">
    <source>
        <dbReference type="ARBA" id="ARBA00022692"/>
    </source>
</evidence>
<dbReference type="EMBL" id="UOGA01000169">
    <property type="protein sequence ID" value="VAX20149.1"/>
    <property type="molecule type" value="Genomic_DNA"/>
</dbReference>
<feature type="domain" description="NarG-like" evidence="8">
    <location>
        <begin position="71"/>
        <end position="215"/>
    </location>
</feature>
<dbReference type="AlphaFoldDB" id="A0A3B1BQC6"/>
<organism evidence="9">
    <name type="scientific">hydrothermal vent metagenome</name>
    <dbReference type="NCBI Taxonomy" id="652676"/>
    <lineage>
        <taxon>unclassified sequences</taxon>
        <taxon>metagenomes</taxon>
        <taxon>ecological metagenomes</taxon>
    </lineage>
</organism>